<keyword evidence="3" id="KW-1185">Reference proteome</keyword>
<dbReference type="AlphaFoldDB" id="A0A1E3W8I2"/>
<sequence>MVKTATRADTDKCVALIALAFSNDPAARWAYKDPAAYLEHFPAFARAFSCAAFDYGTAHHIEGSATALWIPPGVEPDEGPLVALIEASVPASDLAAVLDVLEQMGEAHPQEPHWYLPLIGTDPAQQGRGHGSALLRHALAMFDADRVPAYLEATSPRNVALYQRHGFEITGTIQAGDSPIITPMVRRPR</sequence>
<evidence type="ECO:0000313" key="3">
    <source>
        <dbReference type="Proteomes" id="UP000095042"/>
    </source>
</evidence>
<gene>
    <name evidence="2" type="ORF">AUC71_02220</name>
</gene>
<name>A0A1E3W8I2_9HYPH</name>
<dbReference type="Gene3D" id="3.40.630.30">
    <property type="match status" value="1"/>
</dbReference>
<reference evidence="2 3" key="1">
    <citation type="journal article" date="2016" name="Environ. Microbiol.">
        <title>New Methyloceanibacter diversity from North Sea sediments includes methanotroph containing solely the soluble methane monooxygenase.</title>
        <authorList>
            <person name="Vekeman B."/>
            <person name="Kerckhof F.M."/>
            <person name="Cremers G."/>
            <person name="de Vos P."/>
            <person name="Vandamme P."/>
            <person name="Boon N."/>
            <person name="Op den Camp H.J."/>
            <person name="Heylen K."/>
        </authorList>
    </citation>
    <scope>NUCLEOTIDE SEQUENCE [LARGE SCALE GENOMIC DNA]</scope>
    <source>
        <strain evidence="2 3">R-67177</strain>
    </source>
</reference>
<dbReference type="PROSITE" id="PS51186">
    <property type="entry name" value="GNAT"/>
    <property type="match status" value="1"/>
</dbReference>
<evidence type="ECO:0000259" key="1">
    <source>
        <dbReference type="PROSITE" id="PS51186"/>
    </source>
</evidence>
<feature type="domain" description="N-acetyltransferase" evidence="1">
    <location>
        <begin position="1"/>
        <end position="189"/>
    </location>
</feature>
<evidence type="ECO:0000313" key="2">
    <source>
        <dbReference type="EMBL" id="ODS02119.1"/>
    </source>
</evidence>
<dbReference type="EMBL" id="LPWD01000412">
    <property type="protein sequence ID" value="ODS02119.1"/>
    <property type="molecule type" value="Genomic_DNA"/>
</dbReference>
<dbReference type="InterPro" id="IPR000182">
    <property type="entry name" value="GNAT_dom"/>
</dbReference>
<protein>
    <submittedName>
        <fullName evidence="2">Acetyltransferase</fullName>
    </submittedName>
</protein>
<dbReference type="InterPro" id="IPR016181">
    <property type="entry name" value="Acyl_CoA_acyltransferase"/>
</dbReference>
<dbReference type="GO" id="GO:0016747">
    <property type="term" value="F:acyltransferase activity, transferring groups other than amino-acyl groups"/>
    <property type="evidence" value="ECO:0007669"/>
    <property type="project" value="InterPro"/>
</dbReference>
<proteinExistence type="predicted"/>
<keyword evidence="2" id="KW-0808">Transferase</keyword>
<organism evidence="2 3">
    <name type="scientific">Methyloceanibacter marginalis</name>
    <dbReference type="NCBI Taxonomy" id="1774971"/>
    <lineage>
        <taxon>Bacteria</taxon>
        <taxon>Pseudomonadati</taxon>
        <taxon>Pseudomonadota</taxon>
        <taxon>Alphaproteobacteria</taxon>
        <taxon>Hyphomicrobiales</taxon>
        <taxon>Hyphomicrobiaceae</taxon>
        <taxon>Methyloceanibacter</taxon>
    </lineage>
</organism>
<dbReference type="PANTHER" id="PTHR42791:SF1">
    <property type="entry name" value="N-ACETYLTRANSFERASE DOMAIN-CONTAINING PROTEIN"/>
    <property type="match status" value="1"/>
</dbReference>
<dbReference type="Pfam" id="PF00583">
    <property type="entry name" value="Acetyltransf_1"/>
    <property type="match status" value="1"/>
</dbReference>
<dbReference type="PANTHER" id="PTHR42791">
    <property type="entry name" value="GNAT FAMILY ACETYLTRANSFERASE"/>
    <property type="match status" value="1"/>
</dbReference>
<dbReference type="CDD" id="cd04301">
    <property type="entry name" value="NAT_SF"/>
    <property type="match status" value="1"/>
</dbReference>
<dbReference type="Proteomes" id="UP000095042">
    <property type="component" value="Unassembled WGS sequence"/>
</dbReference>
<accession>A0A1E3W8I2</accession>
<dbReference type="SUPFAM" id="SSF55729">
    <property type="entry name" value="Acyl-CoA N-acyltransferases (Nat)"/>
    <property type="match status" value="1"/>
</dbReference>
<comment type="caution">
    <text evidence="2">The sequence shown here is derived from an EMBL/GenBank/DDBJ whole genome shotgun (WGS) entry which is preliminary data.</text>
</comment>
<dbReference type="InterPro" id="IPR052523">
    <property type="entry name" value="Trichothecene_AcTrans"/>
</dbReference>